<dbReference type="SUPFAM" id="SSF51161">
    <property type="entry name" value="Trimeric LpxA-like enzymes"/>
    <property type="match status" value="1"/>
</dbReference>
<protein>
    <submittedName>
        <fullName evidence="1">Acyltransferase</fullName>
    </submittedName>
</protein>
<keyword evidence="1" id="KW-0808">Transferase</keyword>
<dbReference type="Proteomes" id="UP000515679">
    <property type="component" value="Chromosome"/>
</dbReference>
<proteinExistence type="predicted"/>
<organism evidence="1 2">
    <name type="scientific">Cohnella cholangitidis</name>
    <dbReference type="NCBI Taxonomy" id="2598458"/>
    <lineage>
        <taxon>Bacteria</taxon>
        <taxon>Bacillati</taxon>
        <taxon>Bacillota</taxon>
        <taxon>Bacilli</taxon>
        <taxon>Bacillales</taxon>
        <taxon>Paenibacillaceae</taxon>
        <taxon>Cohnella</taxon>
    </lineage>
</organism>
<evidence type="ECO:0000313" key="1">
    <source>
        <dbReference type="EMBL" id="QMV43234.1"/>
    </source>
</evidence>
<keyword evidence="1" id="KW-0012">Acyltransferase</keyword>
<sequence>MAKWIGTLHGKLRSLMNKAFTLLWYRFLFHRIGEKSSISTPFYTYRPDAIGIGDQVSMGPACRLEAYPEDPLAPPQMPMLKIGNRVRLEHRVMITCLYSVVIEDDALIASGCYISDNNHSIDPEGPSYSQQPSTYAPTRIGKGVWLGQNVCVLAGSEIGEKSVIGAGSVVKGVIPPYSIAVGSPARVVKRYCFDTKTWVKAELRESVVV</sequence>
<reference evidence="1 2" key="1">
    <citation type="submission" date="2019-07" db="EMBL/GenBank/DDBJ databases">
        <authorList>
            <person name="Kim J.K."/>
            <person name="Cheong H.-M."/>
            <person name="Choi Y."/>
            <person name="Hwang K.J."/>
            <person name="Lee S."/>
            <person name="Choi C."/>
        </authorList>
    </citation>
    <scope>NUCLEOTIDE SEQUENCE [LARGE SCALE GENOMIC DNA]</scope>
    <source>
        <strain evidence="1 2">KS 22</strain>
    </source>
</reference>
<dbReference type="InterPro" id="IPR011004">
    <property type="entry name" value="Trimer_LpxA-like_sf"/>
</dbReference>
<dbReference type="PANTHER" id="PTHR23416">
    <property type="entry name" value="SIALIC ACID SYNTHASE-RELATED"/>
    <property type="match status" value="1"/>
</dbReference>
<dbReference type="AlphaFoldDB" id="A0A7G5C200"/>
<dbReference type="Pfam" id="PF00132">
    <property type="entry name" value="Hexapep"/>
    <property type="match status" value="1"/>
</dbReference>
<dbReference type="InterPro" id="IPR051159">
    <property type="entry name" value="Hexapeptide_acetyltransf"/>
</dbReference>
<dbReference type="InterPro" id="IPR001451">
    <property type="entry name" value="Hexapep"/>
</dbReference>
<dbReference type="RefSeq" id="WP_182299467.1">
    <property type="nucleotide sequence ID" value="NZ_CP041969.1"/>
</dbReference>
<name>A0A7G5C200_9BACL</name>
<dbReference type="EMBL" id="CP041969">
    <property type="protein sequence ID" value="QMV43234.1"/>
    <property type="molecule type" value="Genomic_DNA"/>
</dbReference>
<dbReference type="CDD" id="cd04647">
    <property type="entry name" value="LbH_MAT_like"/>
    <property type="match status" value="1"/>
</dbReference>
<dbReference type="Gene3D" id="2.160.10.10">
    <property type="entry name" value="Hexapeptide repeat proteins"/>
    <property type="match status" value="1"/>
</dbReference>
<accession>A0A7G5C200</accession>
<dbReference type="PANTHER" id="PTHR23416:SF78">
    <property type="entry name" value="LIPOPOLYSACCHARIDE BIOSYNTHESIS O-ACETYL TRANSFERASE WBBJ-RELATED"/>
    <property type="match status" value="1"/>
</dbReference>
<dbReference type="GO" id="GO:0016746">
    <property type="term" value="F:acyltransferase activity"/>
    <property type="evidence" value="ECO:0007669"/>
    <property type="project" value="UniProtKB-KW"/>
</dbReference>
<keyword evidence="2" id="KW-1185">Reference proteome</keyword>
<gene>
    <name evidence="1" type="ORF">FPL14_20160</name>
</gene>
<dbReference type="KEGG" id="cchl:FPL14_20160"/>
<evidence type="ECO:0000313" key="2">
    <source>
        <dbReference type="Proteomes" id="UP000515679"/>
    </source>
</evidence>